<evidence type="ECO:0000313" key="9">
    <source>
        <dbReference type="Proteomes" id="UP000242188"/>
    </source>
</evidence>
<feature type="compositionally biased region" description="Basic and acidic residues" evidence="5">
    <location>
        <begin position="136"/>
        <end position="145"/>
    </location>
</feature>
<protein>
    <submittedName>
        <fullName evidence="8">Collagen-like protein 2</fullName>
    </submittedName>
</protein>
<name>A0A210QXN0_MIZYE</name>
<dbReference type="EMBL" id="NEDP02001335">
    <property type="protein sequence ID" value="OWF53529.1"/>
    <property type="molecule type" value="Genomic_DNA"/>
</dbReference>
<keyword evidence="9" id="KW-1185">Reference proteome</keyword>
<keyword evidence="8" id="KW-0176">Collagen</keyword>
<reference evidence="8 9" key="1">
    <citation type="journal article" date="2017" name="Nat. Ecol. Evol.">
        <title>Scallop genome provides insights into evolution of bilaterian karyotype and development.</title>
        <authorList>
            <person name="Wang S."/>
            <person name="Zhang J."/>
            <person name="Jiao W."/>
            <person name="Li J."/>
            <person name="Xun X."/>
            <person name="Sun Y."/>
            <person name="Guo X."/>
            <person name="Huan P."/>
            <person name="Dong B."/>
            <person name="Zhang L."/>
            <person name="Hu X."/>
            <person name="Sun X."/>
            <person name="Wang J."/>
            <person name="Zhao C."/>
            <person name="Wang Y."/>
            <person name="Wang D."/>
            <person name="Huang X."/>
            <person name="Wang R."/>
            <person name="Lv J."/>
            <person name="Li Y."/>
            <person name="Zhang Z."/>
            <person name="Liu B."/>
            <person name="Lu W."/>
            <person name="Hui Y."/>
            <person name="Liang J."/>
            <person name="Zhou Z."/>
            <person name="Hou R."/>
            <person name="Li X."/>
            <person name="Liu Y."/>
            <person name="Li H."/>
            <person name="Ning X."/>
            <person name="Lin Y."/>
            <person name="Zhao L."/>
            <person name="Xing Q."/>
            <person name="Dou J."/>
            <person name="Li Y."/>
            <person name="Mao J."/>
            <person name="Guo H."/>
            <person name="Dou H."/>
            <person name="Li T."/>
            <person name="Mu C."/>
            <person name="Jiang W."/>
            <person name="Fu Q."/>
            <person name="Fu X."/>
            <person name="Miao Y."/>
            <person name="Liu J."/>
            <person name="Yu Q."/>
            <person name="Li R."/>
            <person name="Liao H."/>
            <person name="Li X."/>
            <person name="Kong Y."/>
            <person name="Jiang Z."/>
            <person name="Chourrout D."/>
            <person name="Li R."/>
            <person name="Bao Z."/>
        </authorList>
    </citation>
    <scope>NUCLEOTIDE SEQUENCE [LARGE SCALE GENOMIC DNA]</scope>
    <source>
        <strain evidence="8 9">PY_sf001</strain>
    </source>
</reference>
<evidence type="ECO:0000259" key="7">
    <source>
        <dbReference type="PROSITE" id="PS50871"/>
    </source>
</evidence>
<dbReference type="Pfam" id="PF00386">
    <property type="entry name" value="C1q"/>
    <property type="match status" value="1"/>
</dbReference>
<dbReference type="InterPro" id="IPR008983">
    <property type="entry name" value="Tumour_necrosis_fac-like_dom"/>
</dbReference>
<evidence type="ECO:0000256" key="5">
    <source>
        <dbReference type="SAM" id="MobiDB-lite"/>
    </source>
</evidence>
<organism evidence="8 9">
    <name type="scientific">Mizuhopecten yessoensis</name>
    <name type="common">Japanese scallop</name>
    <name type="synonym">Patinopecten yessoensis</name>
    <dbReference type="NCBI Taxonomy" id="6573"/>
    <lineage>
        <taxon>Eukaryota</taxon>
        <taxon>Metazoa</taxon>
        <taxon>Spiralia</taxon>
        <taxon>Lophotrochozoa</taxon>
        <taxon>Mollusca</taxon>
        <taxon>Bivalvia</taxon>
        <taxon>Autobranchia</taxon>
        <taxon>Pteriomorphia</taxon>
        <taxon>Pectinida</taxon>
        <taxon>Pectinoidea</taxon>
        <taxon>Pectinidae</taxon>
        <taxon>Mizuhopecten</taxon>
    </lineage>
</organism>
<dbReference type="Gene3D" id="2.60.120.40">
    <property type="match status" value="1"/>
</dbReference>
<feature type="signal peptide" evidence="6">
    <location>
        <begin position="1"/>
        <end position="20"/>
    </location>
</feature>
<dbReference type="AlphaFoldDB" id="A0A210QXN0"/>
<comment type="subcellular location">
    <subcellularLocation>
        <location evidence="1">Secreted</location>
    </subcellularLocation>
</comment>
<dbReference type="Proteomes" id="UP000242188">
    <property type="component" value="Unassembled WGS sequence"/>
</dbReference>
<evidence type="ECO:0000256" key="3">
    <source>
        <dbReference type="ARBA" id="ARBA00022729"/>
    </source>
</evidence>
<dbReference type="InterPro" id="IPR008160">
    <property type="entry name" value="Collagen"/>
</dbReference>
<evidence type="ECO:0000313" key="8">
    <source>
        <dbReference type="EMBL" id="OWF53529.1"/>
    </source>
</evidence>
<gene>
    <name evidence="8" type="ORF">KP79_PYT13642</name>
</gene>
<evidence type="ECO:0000256" key="6">
    <source>
        <dbReference type="SAM" id="SignalP"/>
    </source>
</evidence>
<dbReference type="SMART" id="SM00110">
    <property type="entry name" value="C1Q"/>
    <property type="match status" value="1"/>
</dbReference>
<keyword evidence="2" id="KW-0964">Secreted</keyword>
<evidence type="ECO:0000256" key="1">
    <source>
        <dbReference type="ARBA" id="ARBA00004613"/>
    </source>
</evidence>
<feature type="domain" description="C1q" evidence="7">
    <location>
        <begin position="302"/>
        <end position="433"/>
    </location>
</feature>
<feature type="compositionally biased region" description="Basic and acidic residues" evidence="5">
    <location>
        <begin position="159"/>
        <end position="171"/>
    </location>
</feature>
<feature type="compositionally biased region" description="Gly residues" evidence="5">
    <location>
        <begin position="188"/>
        <end position="197"/>
    </location>
</feature>
<evidence type="ECO:0000256" key="4">
    <source>
        <dbReference type="SAM" id="Coils"/>
    </source>
</evidence>
<comment type="caution">
    <text evidence="8">The sequence shown here is derived from an EMBL/GenBank/DDBJ whole genome shotgun (WGS) entry which is preliminary data.</text>
</comment>
<feature type="coiled-coil region" evidence="4">
    <location>
        <begin position="38"/>
        <end position="65"/>
    </location>
</feature>
<dbReference type="PROSITE" id="PS50871">
    <property type="entry name" value="C1Q"/>
    <property type="match status" value="1"/>
</dbReference>
<accession>A0A210QXN0</accession>
<keyword evidence="4" id="KW-0175">Coiled coil</keyword>
<dbReference type="OrthoDB" id="10037288at2759"/>
<sequence length="433" mass="45117">MEGAKIWLVVLTWIISSAQADENKTNLQNQITSLLDIVQKVVSDFDSLRQQHRELEHQYHLLSDEFRSLRFNHIPSTKSVRTDEQASQPVHPKFAHSRSAFLAPQEIALDQKGAKSDRGLQREASIPGFIENNGQKGEKGDRGPKGDAGIPGFNGDDGYDGHKGEKGDPGIKGDAGISGFNGDDGIDGPKGGKGEPGNSGIQGQKGNTGTTGPGGHKGNTGDTGPTGQKGDTGIPGPAGQKGIGAPGTVGLKGDSGTPGLAGLKGDSGTPGLAGLKGTSGIQGPIGPTGLKGQKGLKGDVCPMDAQIAFYARFYQTINAMSNEVIAFPNIGTKIGTSYERSGLFTCKVTGIYVFTWSIEVNSEHTLKTLLMVNGSERGQLIVQGSVSNGNIGSTTVVIRLSVTDRVLILQDSVSPGTILGNSSSFSGFFLHPV</sequence>
<dbReference type="InterPro" id="IPR001073">
    <property type="entry name" value="C1q_dom"/>
</dbReference>
<evidence type="ECO:0000256" key="2">
    <source>
        <dbReference type="ARBA" id="ARBA00022525"/>
    </source>
</evidence>
<dbReference type="PANTHER" id="PTHR15427">
    <property type="entry name" value="EMILIN ELASTIN MICROFIBRIL INTERFACE-LOCATED PROTEIN ELASTIN MICROFIBRIL INTERFACER"/>
    <property type="match status" value="1"/>
</dbReference>
<feature type="region of interest" description="Disordered" evidence="5">
    <location>
        <begin position="112"/>
        <end position="291"/>
    </location>
</feature>
<feature type="compositionally biased region" description="Basic and acidic residues" evidence="5">
    <location>
        <begin position="112"/>
        <end position="121"/>
    </location>
</feature>
<dbReference type="PRINTS" id="PR00007">
    <property type="entry name" value="COMPLEMNTC1Q"/>
</dbReference>
<dbReference type="InterPro" id="IPR050392">
    <property type="entry name" value="Collagen/C1q_domain"/>
</dbReference>
<dbReference type="GO" id="GO:0005581">
    <property type="term" value="C:collagen trimer"/>
    <property type="evidence" value="ECO:0007669"/>
    <property type="project" value="UniProtKB-KW"/>
</dbReference>
<dbReference type="SUPFAM" id="SSF49842">
    <property type="entry name" value="TNF-like"/>
    <property type="match status" value="1"/>
</dbReference>
<keyword evidence="3 6" id="KW-0732">Signal</keyword>
<feature type="chain" id="PRO_5012871690" evidence="6">
    <location>
        <begin position="21"/>
        <end position="433"/>
    </location>
</feature>
<dbReference type="Pfam" id="PF01391">
    <property type="entry name" value="Collagen"/>
    <property type="match status" value="2"/>
</dbReference>
<dbReference type="PANTHER" id="PTHR15427:SF33">
    <property type="entry name" value="COLLAGEN IV NC1 DOMAIN-CONTAINING PROTEIN"/>
    <property type="match status" value="1"/>
</dbReference>
<proteinExistence type="predicted"/>
<feature type="compositionally biased region" description="Gly residues" evidence="5">
    <location>
        <begin position="209"/>
        <end position="218"/>
    </location>
</feature>